<dbReference type="PANTHER" id="PTHR35559">
    <property type="entry name" value="CHITIN-BINDING TYPE-4 DOMAIN-CONTAINING PROTEIN"/>
    <property type="match status" value="1"/>
</dbReference>
<accession>A0A9P6UAA3</accession>
<protein>
    <recommendedName>
        <fullName evidence="5">Chitin-binding type-4 domain-containing protein</fullName>
    </recommendedName>
</protein>
<dbReference type="OrthoDB" id="165036at2759"/>
<feature type="chain" id="PRO_5040196656" description="Chitin-binding type-4 domain-containing protein" evidence="2">
    <location>
        <begin position="26"/>
        <end position="439"/>
    </location>
</feature>
<name>A0A9P6UAA3_9FUNG</name>
<feature type="region of interest" description="Disordered" evidence="1">
    <location>
        <begin position="69"/>
        <end position="104"/>
    </location>
</feature>
<dbReference type="PANTHER" id="PTHR35559:SF1">
    <property type="entry name" value="CHITIN-BINDING TYPE-4 DOMAIN-CONTAINING PROTEIN"/>
    <property type="match status" value="1"/>
</dbReference>
<reference evidence="3" key="1">
    <citation type="journal article" date="2020" name="Fungal Divers.">
        <title>Resolving the Mortierellaceae phylogeny through synthesis of multi-gene phylogenetics and phylogenomics.</title>
        <authorList>
            <person name="Vandepol N."/>
            <person name="Liber J."/>
            <person name="Desiro A."/>
            <person name="Na H."/>
            <person name="Kennedy M."/>
            <person name="Barry K."/>
            <person name="Grigoriev I.V."/>
            <person name="Miller A.N."/>
            <person name="O'Donnell K."/>
            <person name="Stajich J.E."/>
            <person name="Bonito G."/>
        </authorList>
    </citation>
    <scope>NUCLEOTIDE SEQUENCE</scope>
    <source>
        <strain evidence="3">BC1065</strain>
    </source>
</reference>
<keyword evidence="4" id="KW-1185">Reference proteome</keyword>
<evidence type="ECO:0000256" key="1">
    <source>
        <dbReference type="SAM" id="MobiDB-lite"/>
    </source>
</evidence>
<feature type="signal peptide" evidence="2">
    <location>
        <begin position="1"/>
        <end position="25"/>
    </location>
</feature>
<evidence type="ECO:0000313" key="3">
    <source>
        <dbReference type="EMBL" id="KAG0266455.1"/>
    </source>
</evidence>
<feature type="compositionally biased region" description="Acidic residues" evidence="1">
    <location>
        <begin position="255"/>
        <end position="439"/>
    </location>
</feature>
<feature type="region of interest" description="Disordered" evidence="1">
    <location>
        <begin position="227"/>
        <end position="439"/>
    </location>
</feature>
<dbReference type="EMBL" id="JAAAJB010000093">
    <property type="protein sequence ID" value="KAG0266455.1"/>
    <property type="molecule type" value="Genomic_DNA"/>
</dbReference>
<evidence type="ECO:0008006" key="5">
    <source>
        <dbReference type="Google" id="ProtNLM"/>
    </source>
</evidence>
<organism evidence="3 4">
    <name type="scientific">Actinomortierella ambigua</name>
    <dbReference type="NCBI Taxonomy" id="1343610"/>
    <lineage>
        <taxon>Eukaryota</taxon>
        <taxon>Fungi</taxon>
        <taxon>Fungi incertae sedis</taxon>
        <taxon>Mucoromycota</taxon>
        <taxon>Mortierellomycotina</taxon>
        <taxon>Mortierellomycetes</taxon>
        <taxon>Mortierellales</taxon>
        <taxon>Mortierellaceae</taxon>
        <taxon>Actinomortierella</taxon>
    </lineage>
</organism>
<evidence type="ECO:0000256" key="2">
    <source>
        <dbReference type="SAM" id="SignalP"/>
    </source>
</evidence>
<sequence length="439" mass="48705">MLFRSSIIATAAIVLIASISEKAEAHSWADCVDWRFNDPKKPGWKASDGKCFGYARQFPLAEKVPFGDLDSESPNRHYQQDPEDFTACSNGKAGREPGAIETRQSPISKAYGGKFGPMASVKAGDMMCVRWPAKNHAVKNEEDRGVFINMPKTITNKDPNQSEFMKTTIAKLPYKNCNHLSDTDHTPCGGCFIVPSDRQPGTYTVQWRWELNDNEWYTSCWDLQVTAAGPDAPPPPTGVQLGTLPGTEIGSVNDDIVDSPGDDGDNGDDDNGDDEEDNGDDEEDNGDDEEDNGDDEEDNGDDEEDNGDDEEDNGDDEEDDEDNNDDEEDDSNDDEEDDSNDDDEEDDSNDDEEDDSNDDEDDGEDDEEDDSNDDEEDDSNDDEEDDSNDDEDDGEDDEEDDSNDDEDDGEDDEEDDSNDDEDDGEDDDEGDNDDDEDDE</sequence>
<gene>
    <name evidence="3" type="ORF">DFQ27_009757</name>
</gene>
<keyword evidence="2" id="KW-0732">Signal</keyword>
<dbReference type="AlphaFoldDB" id="A0A9P6UAA3"/>
<comment type="caution">
    <text evidence="3">The sequence shown here is derived from an EMBL/GenBank/DDBJ whole genome shotgun (WGS) entry which is preliminary data.</text>
</comment>
<evidence type="ECO:0000313" key="4">
    <source>
        <dbReference type="Proteomes" id="UP000807716"/>
    </source>
</evidence>
<proteinExistence type="predicted"/>
<dbReference type="Proteomes" id="UP000807716">
    <property type="component" value="Unassembled WGS sequence"/>
</dbReference>